<dbReference type="PANTHER" id="PTHR24036">
    <property type="entry name" value="SKELETOR-RELATED"/>
    <property type="match status" value="1"/>
</dbReference>
<dbReference type="WBParaSite" id="TMUE_2000009427.1">
    <property type="protein sequence ID" value="TMUE_2000009427.1"/>
    <property type="gene ID" value="WBGene00290694"/>
</dbReference>
<evidence type="ECO:0000313" key="4">
    <source>
        <dbReference type="Proteomes" id="UP000046395"/>
    </source>
</evidence>
<dbReference type="InterPro" id="IPR019545">
    <property type="entry name" value="DM13_domain"/>
</dbReference>
<evidence type="ECO:0000256" key="2">
    <source>
        <dbReference type="SAM" id="SignalP"/>
    </source>
</evidence>
<reference evidence="5" key="1">
    <citation type="submission" date="2019-12" db="UniProtKB">
        <authorList>
            <consortium name="WormBaseParasite"/>
        </authorList>
    </citation>
    <scope>IDENTIFICATION</scope>
</reference>
<dbReference type="SMART" id="SM00686">
    <property type="entry name" value="DM13"/>
    <property type="match status" value="1"/>
</dbReference>
<dbReference type="PANTHER" id="PTHR24036:SF5">
    <property type="entry name" value="THROMBOMODULIN"/>
    <property type="match status" value="1"/>
</dbReference>
<organism evidence="4 5">
    <name type="scientific">Trichuris muris</name>
    <name type="common">Mouse whipworm</name>
    <dbReference type="NCBI Taxonomy" id="70415"/>
    <lineage>
        <taxon>Eukaryota</taxon>
        <taxon>Metazoa</taxon>
        <taxon>Ecdysozoa</taxon>
        <taxon>Nematoda</taxon>
        <taxon>Enoplea</taxon>
        <taxon>Dorylaimia</taxon>
        <taxon>Trichinellida</taxon>
        <taxon>Trichuridae</taxon>
        <taxon>Trichuris</taxon>
    </lineage>
</organism>
<dbReference type="AlphaFoldDB" id="A0A5S6QRA9"/>
<keyword evidence="1" id="KW-0677">Repeat</keyword>
<keyword evidence="4" id="KW-1185">Reference proteome</keyword>
<protein>
    <submittedName>
        <fullName evidence="5">DM13 domain-containing protein</fullName>
    </submittedName>
</protein>
<name>A0A5S6QRA9_TRIMR</name>
<dbReference type="Proteomes" id="UP000046395">
    <property type="component" value="Unassembled WGS sequence"/>
</dbReference>
<evidence type="ECO:0000256" key="1">
    <source>
        <dbReference type="ARBA" id="ARBA00022737"/>
    </source>
</evidence>
<evidence type="ECO:0000259" key="3">
    <source>
        <dbReference type="PROSITE" id="PS51549"/>
    </source>
</evidence>
<feature type="chain" id="PRO_5024300823" evidence="2">
    <location>
        <begin position="25"/>
        <end position="449"/>
    </location>
</feature>
<dbReference type="PROSITE" id="PS51549">
    <property type="entry name" value="DM13"/>
    <property type="match status" value="1"/>
</dbReference>
<keyword evidence="2" id="KW-0732">Signal</keyword>
<evidence type="ECO:0000313" key="5">
    <source>
        <dbReference type="WBParaSite" id="TMUE_2000009427.1"/>
    </source>
</evidence>
<sequence>MLSSFSSFANFGFWLAASLAYCGADHYFGRFIGLLAEGRFADSKPFYSCRGLVWIPDKYRFVVSAFTFQPPLESVNNVTFWIGPRVSTEDIDRDLKPSANGIYLKPRVMAVPSKLLRSTQVRMAKAPPNPAELVYNEIMKYAKIESRNNETNWLPLNDNHHMEVPINSSRTSDVEPVIELLVSDGEIIHVTNPSPLVEPMITQRVETSIAVSTDKRIRHERSLSLNDVWETIFKLANGRKHMVDGAESRSDPAYRPSQTLDWYRGDQIIILDLPKGKAVTDFLWLSVYDHERQVPIATALIPNGPSFSFPEPRKLAGFRAVHKAYKVHSEAVELVDQKIIRIHNFSCPQCPPGTWVMAGEGAFPNSAGYILPIYVKNGTYDCDYLSAKREDAFLTVHLPDALTIMDISWISVYNVPQRFSLGHVHIFQQNDIPAHLSTDSVPRCVLPRS</sequence>
<feature type="signal peptide" evidence="2">
    <location>
        <begin position="1"/>
        <end position="24"/>
    </location>
</feature>
<dbReference type="InterPro" id="IPR052126">
    <property type="entry name" value="Spindle_Org/Thrombomodulin"/>
</dbReference>
<feature type="domain" description="DM13" evidence="3">
    <location>
        <begin position="316"/>
        <end position="427"/>
    </location>
</feature>
<proteinExistence type="predicted"/>
<accession>A0A5S6QRA9</accession>